<name>U5QC65_GLOK1</name>
<dbReference type="Gene3D" id="2.40.50.140">
    <property type="entry name" value="Nucleic acid-binding proteins"/>
    <property type="match status" value="1"/>
</dbReference>
<organism evidence="4 5">
    <name type="scientific">Gloeobacter kilaueensis (strain ATCC BAA-2537 / CCAP 1431/1 / ULC 316 / JS1)</name>
    <dbReference type="NCBI Taxonomy" id="1183438"/>
    <lineage>
        <taxon>Bacteria</taxon>
        <taxon>Bacillati</taxon>
        <taxon>Cyanobacteriota</taxon>
        <taxon>Cyanophyceae</taxon>
        <taxon>Gloeobacterales</taxon>
        <taxon>Gloeobacteraceae</taxon>
        <taxon>Gloeobacter</taxon>
    </lineage>
</organism>
<dbReference type="HOGENOM" id="CLU_109737_1_0_3"/>
<gene>
    <name evidence="4" type="ORF">GKIL_0250</name>
</gene>
<proteinExistence type="predicted"/>
<dbReference type="InterPro" id="IPR000424">
    <property type="entry name" value="Primosome_PriB/ssb"/>
</dbReference>
<dbReference type="RefSeq" id="WP_023171505.1">
    <property type="nucleotide sequence ID" value="NC_022600.1"/>
</dbReference>
<dbReference type="KEGG" id="glj:GKIL_0250"/>
<feature type="region of interest" description="Disordered" evidence="3">
    <location>
        <begin position="101"/>
        <end position="145"/>
    </location>
</feature>
<dbReference type="CDD" id="cd04496">
    <property type="entry name" value="SSB_OBF"/>
    <property type="match status" value="1"/>
</dbReference>
<dbReference type="PROSITE" id="PS50935">
    <property type="entry name" value="SSB"/>
    <property type="match status" value="1"/>
</dbReference>
<evidence type="ECO:0000256" key="3">
    <source>
        <dbReference type="SAM" id="MobiDB-lite"/>
    </source>
</evidence>
<protein>
    <submittedName>
        <fullName evidence="4">Single-strand binding protein</fullName>
    </submittedName>
</protein>
<evidence type="ECO:0000313" key="5">
    <source>
        <dbReference type="Proteomes" id="UP000017396"/>
    </source>
</evidence>
<evidence type="ECO:0000256" key="1">
    <source>
        <dbReference type="ARBA" id="ARBA00023125"/>
    </source>
</evidence>
<keyword evidence="5" id="KW-1185">Reference proteome</keyword>
<dbReference type="OrthoDB" id="513679at2"/>
<dbReference type="Proteomes" id="UP000017396">
    <property type="component" value="Chromosome"/>
</dbReference>
<sequence length="145" mass="15253">MNAIALMGTLQSEPELRFTQDGLACLSVIVSFSAGRPEEADYQIRAIAFGNLAEEVSKNFHHGDGVIIEGRLQAETRNKPDGTKEKVTELVARRIYAGATGASVGSASPAPVAVTNGTPAAARPASRPAQRPPVVAEPDNDDIPF</sequence>
<dbReference type="STRING" id="1183438.GKIL_0250"/>
<dbReference type="eggNOG" id="COG0629">
    <property type="taxonomic scope" value="Bacteria"/>
</dbReference>
<dbReference type="EMBL" id="CP003587">
    <property type="protein sequence ID" value="AGY56497.1"/>
    <property type="molecule type" value="Genomic_DNA"/>
</dbReference>
<dbReference type="Pfam" id="PF00436">
    <property type="entry name" value="SSB"/>
    <property type="match status" value="1"/>
</dbReference>
<feature type="compositionally biased region" description="Low complexity" evidence="3">
    <location>
        <begin position="101"/>
        <end position="133"/>
    </location>
</feature>
<reference evidence="4 5" key="1">
    <citation type="journal article" date="2013" name="PLoS ONE">
        <title>Cultivation and Complete Genome Sequencing of Gloeobacter kilaueensis sp. nov., from a Lava Cave in Kilauea Caldera, Hawai'i.</title>
        <authorList>
            <person name="Saw J.H."/>
            <person name="Schatz M."/>
            <person name="Brown M.V."/>
            <person name="Kunkel D.D."/>
            <person name="Foster J.S."/>
            <person name="Shick H."/>
            <person name="Christensen S."/>
            <person name="Hou S."/>
            <person name="Wan X."/>
            <person name="Donachie S.P."/>
        </authorList>
    </citation>
    <scope>NUCLEOTIDE SEQUENCE [LARGE SCALE GENOMIC DNA]</scope>
    <source>
        <strain evidence="5">JS</strain>
    </source>
</reference>
<keyword evidence="1 2" id="KW-0238">DNA-binding</keyword>
<dbReference type="AlphaFoldDB" id="U5QC65"/>
<evidence type="ECO:0000313" key="4">
    <source>
        <dbReference type="EMBL" id="AGY56497.1"/>
    </source>
</evidence>
<dbReference type="SUPFAM" id="SSF50249">
    <property type="entry name" value="Nucleic acid-binding proteins"/>
    <property type="match status" value="1"/>
</dbReference>
<evidence type="ECO:0000256" key="2">
    <source>
        <dbReference type="PROSITE-ProRule" id="PRU00252"/>
    </source>
</evidence>
<accession>U5QC65</accession>
<dbReference type="GO" id="GO:0003697">
    <property type="term" value="F:single-stranded DNA binding"/>
    <property type="evidence" value="ECO:0007669"/>
    <property type="project" value="InterPro"/>
</dbReference>
<dbReference type="InterPro" id="IPR012340">
    <property type="entry name" value="NA-bd_OB-fold"/>
</dbReference>